<dbReference type="InterPro" id="IPR040285">
    <property type="entry name" value="ProX/PRXD1"/>
</dbReference>
<dbReference type="SUPFAM" id="SSF55826">
    <property type="entry name" value="YbaK/ProRS associated domain"/>
    <property type="match status" value="1"/>
</dbReference>
<dbReference type="PANTHER" id="PTHR31423">
    <property type="entry name" value="YBAK DOMAIN-CONTAINING PROTEIN"/>
    <property type="match status" value="1"/>
</dbReference>
<dbReference type="AlphaFoldDB" id="A0A0E3UY86"/>
<evidence type="ECO:0000313" key="4">
    <source>
        <dbReference type="Proteomes" id="UP000033109"/>
    </source>
</evidence>
<dbReference type="Gene3D" id="3.90.960.10">
    <property type="entry name" value="YbaK/aminoacyl-tRNA synthetase-associated domain"/>
    <property type="match status" value="1"/>
</dbReference>
<accession>A0A0E3UY86</accession>
<sequence>MFYISEVKNTAPAEFKTELQQMVYATLQKIGVPFERVDTDEAISMEDCVLINEKLDMQMVKTLFLCNRQQTDFYVFVTTADKPFRAKELSAALNIPRLSFAPVDLLEKMLGTKVGAATIFSVMLDTSNAVQVLLDKDVVSAEYYGCSDGTTEGYMKIKAEYITNDFLQYAKHKPIVVEV</sequence>
<dbReference type="PATRIC" id="fig|400092.3.peg.4322"/>
<dbReference type="HOGENOM" id="CLU_104635_1_1_10"/>
<evidence type="ECO:0000256" key="1">
    <source>
        <dbReference type="ARBA" id="ARBA00010201"/>
    </source>
</evidence>
<feature type="domain" description="YbaK/aminoacyl-tRNA synthetase-associated" evidence="2">
    <location>
        <begin position="56"/>
        <end position="160"/>
    </location>
</feature>
<keyword evidence="3" id="KW-0030">Aminoacyl-tRNA synthetase</keyword>
<dbReference type="KEGG" id="pko:PKOR_19755"/>
<reference evidence="3 4" key="1">
    <citation type="journal article" date="2015" name="Sci. Rep.">
        <title>Unraveling adaptation of Pontibacter korlensis to radiation and infertility in desert through complete genome and comparative transcriptomic analysis.</title>
        <authorList>
            <person name="Dai J."/>
            <person name="Dai W."/>
            <person name="Qiu C."/>
            <person name="Yang Z."/>
            <person name="Zhang Y."/>
            <person name="Zhou M."/>
            <person name="Zhang L."/>
            <person name="Fang C."/>
            <person name="Gao Q."/>
            <person name="Yang Q."/>
            <person name="Li X."/>
            <person name="Wang Z."/>
            <person name="Wang Z."/>
            <person name="Jia Z."/>
            <person name="Chen X."/>
        </authorList>
    </citation>
    <scope>NUCLEOTIDE SEQUENCE [LARGE SCALE GENOMIC DNA]</scope>
    <source>
        <strain evidence="3 4">X14-1T</strain>
    </source>
</reference>
<dbReference type="OrthoDB" id="9798587at2"/>
<dbReference type="Proteomes" id="UP000033109">
    <property type="component" value="Chromosome"/>
</dbReference>
<dbReference type="PANTHER" id="PTHR31423:SF3">
    <property type="entry name" value="PROLYL-TRNA SYNTHETASE ASSOCIATED DOMAIN-CONTAINING PROTEIN 1-RELATED"/>
    <property type="match status" value="1"/>
</dbReference>
<keyword evidence="4" id="KW-1185">Reference proteome</keyword>
<dbReference type="GO" id="GO:0004812">
    <property type="term" value="F:aminoacyl-tRNA ligase activity"/>
    <property type="evidence" value="ECO:0007669"/>
    <property type="project" value="UniProtKB-KW"/>
</dbReference>
<proteinExistence type="inferred from homology"/>
<organism evidence="3 4">
    <name type="scientific">Pontibacter korlensis</name>
    <dbReference type="NCBI Taxonomy" id="400092"/>
    <lineage>
        <taxon>Bacteria</taxon>
        <taxon>Pseudomonadati</taxon>
        <taxon>Bacteroidota</taxon>
        <taxon>Cytophagia</taxon>
        <taxon>Cytophagales</taxon>
        <taxon>Hymenobacteraceae</taxon>
        <taxon>Pontibacter</taxon>
    </lineage>
</organism>
<evidence type="ECO:0000313" key="3">
    <source>
        <dbReference type="EMBL" id="AKD04922.1"/>
    </source>
</evidence>
<dbReference type="InterPro" id="IPR036754">
    <property type="entry name" value="YbaK/aa-tRNA-synt-asso_dom_sf"/>
</dbReference>
<dbReference type="EMBL" id="CP009621">
    <property type="protein sequence ID" value="AKD04922.1"/>
    <property type="molecule type" value="Genomic_DNA"/>
</dbReference>
<dbReference type="RefSeq" id="WP_046312967.1">
    <property type="nucleotide sequence ID" value="NZ_CBCSCY010000061.1"/>
</dbReference>
<protein>
    <submittedName>
        <fullName evidence="3">Prolyl-tRNA synthetase</fullName>
    </submittedName>
</protein>
<dbReference type="Pfam" id="PF04073">
    <property type="entry name" value="tRNA_edit"/>
    <property type="match status" value="1"/>
</dbReference>
<dbReference type="InterPro" id="IPR007214">
    <property type="entry name" value="YbaK/aa-tRNA-synth-assoc-dom"/>
</dbReference>
<name>A0A0E3UY86_9BACT</name>
<dbReference type="GO" id="GO:0002161">
    <property type="term" value="F:aminoacyl-tRNA deacylase activity"/>
    <property type="evidence" value="ECO:0007669"/>
    <property type="project" value="InterPro"/>
</dbReference>
<evidence type="ECO:0000259" key="2">
    <source>
        <dbReference type="Pfam" id="PF04073"/>
    </source>
</evidence>
<comment type="similarity">
    <text evidence="1">Belongs to the PRORSD1 family.</text>
</comment>
<keyword evidence="3" id="KW-0436">Ligase</keyword>
<gene>
    <name evidence="3" type="ORF">PKOR_19755</name>
</gene>